<accession>A0A3B1AKD8</accession>
<protein>
    <recommendedName>
        <fullName evidence="2">NolW-like domain-containing protein</fullName>
    </recommendedName>
</protein>
<proteinExistence type="predicted"/>
<sequence>MKVKFTLLCCLYALICSPVAADAIEVIELQGRPANEIIPLIKPFIGPDDAVSGVGNQLIIRTSPERLLEIRKILAKFDQPPRRLMIYVRQGRLTENERQYLSAGSNAGAAAYGKAATIDNTLRLRVRSRSTRSDLDTTQRVQALTGKPAYIATGKAIPIYEQTTSISGGVIHQQSTTRYRNATTGFYVVAQLNGNRVTLQISSHQDRPGQMSGTFDIQQASTTVSGNLGEWIPVGGIDQSSNQGGSGFAQHRSTANREEGQIRLLIEEIQ</sequence>
<dbReference type="AlphaFoldDB" id="A0A3B1AKD8"/>
<gene>
    <name evidence="1" type="ORF">MNBD_GAMMA26-1019</name>
</gene>
<evidence type="ECO:0008006" key="2">
    <source>
        <dbReference type="Google" id="ProtNLM"/>
    </source>
</evidence>
<dbReference type="EMBL" id="UOFX01000011">
    <property type="protein sequence ID" value="VAX06309.1"/>
    <property type="molecule type" value="Genomic_DNA"/>
</dbReference>
<reference evidence="1" key="1">
    <citation type="submission" date="2018-06" db="EMBL/GenBank/DDBJ databases">
        <authorList>
            <person name="Zhirakovskaya E."/>
        </authorList>
    </citation>
    <scope>NUCLEOTIDE SEQUENCE</scope>
</reference>
<evidence type="ECO:0000313" key="1">
    <source>
        <dbReference type="EMBL" id="VAX06309.1"/>
    </source>
</evidence>
<name>A0A3B1AKD8_9ZZZZ</name>
<organism evidence="1">
    <name type="scientific">hydrothermal vent metagenome</name>
    <dbReference type="NCBI Taxonomy" id="652676"/>
    <lineage>
        <taxon>unclassified sequences</taxon>
        <taxon>metagenomes</taxon>
        <taxon>ecological metagenomes</taxon>
    </lineage>
</organism>